<accession>A0AAW9LUG5</accession>
<dbReference type="GO" id="GO:0016776">
    <property type="term" value="F:phosphotransferase activity, phosphate group as acceptor"/>
    <property type="evidence" value="ECO:0007669"/>
    <property type="project" value="TreeGrafter"/>
</dbReference>
<organism evidence="9 10">
    <name type="scientific">Klebsiella aerogenes</name>
    <name type="common">Enterobacter aerogenes</name>
    <dbReference type="NCBI Taxonomy" id="548"/>
    <lineage>
        <taxon>Bacteria</taxon>
        <taxon>Pseudomonadati</taxon>
        <taxon>Pseudomonadota</taxon>
        <taxon>Gammaproteobacteria</taxon>
        <taxon>Enterobacterales</taxon>
        <taxon>Enterobacteriaceae</taxon>
        <taxon>Klebsiella/Raoultella group</taxon>
        <taxon>Klebsiella</taxon>
    </lineage>
</organism>
<dbReference type="GO" id="GO:0005886">
    <property type="term" value="C:plasma membrane"/>
    <property type="evidence" value="ECO:0007669"/>
    <property type="project" value="UniProtKB-SubCell"/>
</dbReference>
<evidence type="ECO:0000256" key="1">
    <source>
        <dbReference type="ARBA" id="ARBA00004651"/>
    </source>
</evidence>
<evidence type="ECO:0000256" key="2">
    <source>
        <dbReference type="ARBA" id="ARBA00022475"/>
    </source>
</evidence>
<dbReference type="EMBL" id="JARELW010000010">
    <property type="protein sequence ID" value="MEA8801888.1"/>
    <property type="molecule type" value="Genomic_DNA"/>
</dbReference>
<keyword evidence="2" id="KW-1003">Cell membrane</keyword>
<evidence type="ECO:0000313" key="10">
    <source>
        <dbReference type="Proteomes" id="UP001303386"/>
    </source>
</evidence>
<evidence type="ECO:0000256" key="4">
    <source>
        <dbReference type="ARBA" id="ARBA00022692"/>
    </source>
</evidence>
<keyword evidence="3 9" id="KW-0808">Transferase</keyword>
<dbReference type="CDD" id="cd16017">
    <property type="entry name" value="LptA"/>
    <property type="match status" value="1"/>
</dbReference>
<dbReference type="InterPro" id="IPR000917">
    <property type="entry name" value="Sulfatase_N"/>
</dbReference>
<dbReference type="InterPro" id="IPR058130">
    <property type="entry name" value="PEA_transf_C"/>
</dbReference>
<dbReference type="Gene3D" id="3.40.720.10">
    <property type="entry name" value="Alkaline Phosphatase, subunit A"/>
    <property type="match status" value="1"/>
</dbReference>
<keyword evidence="5 7" id="KW-1133">Transmembrane helix</keyword>
<reference evidence="9" key="1">
    <citation type="journal article" date="2023" name="J. Hosp. Infect.">
        <title>Cross-contamination of carbapenem-resistant Gram-negative bacteria between patients and hospital environment in the first year of a newly built surgical ward.</title>
        <authorList>
            <person name="Boutin S."/>
            <person name="Scherrer M."/>
            <person name="Spath I."/>
            <person name="Kocer K."/>
            <person name="Heeg K."/>
            <person name="Nurjadi D."/>
        </authorList>
    </citation>
    <scope>NUCLEOTIDE SEQUENCE</scope>
    <source>
        <strain evidence="9">KE10384</strain>
    </source>
</reference>
<keyword evidence="6 7" id="KW-0472">Membrane</keyword>
<name>A0AAW9LUG5_KLEAE</name>
<evidence type="ECO:0000259" key="8">
    <source>
        <dbReference type="Pfam" id="PF00884"/>
    </source>
</evidence>
<evidence type="ECO:0000256" key="5">
    <source>
        <dbReference type="ARBA" id="ARBA00022989"/>
    </source>
</evidence>
<feature type="domain" description="Sulfatase N-terminal" evidence="8">
    <location>
        <begin position="167"/>
        <end position="420"/>
    </location>
</feature>
<feature type="transmembrane region" description="Helical" evidence="7">
    <location>
        <begin position="77"/>
        <end position="101"/>
    </location>
</feature>
<evidence type="ECO:0000256" key="7">
    <source>
        <dbReference type="SAM" id="Phobius"/>
    </source>
</evidence>
<dbReference type="PANTHER" id="PTHR30443:SF0">
    <property type="entry name" value="PHOSPHOETHANOLAMINE TRANSFERASE EPTA"/>
    <property type="match status" value="1"/>
</dbReference>
<dbReference type="Pfam" id="PF00884">
    <property type="entry name" value="Sulfatase"/>
    <property type="match status" value="1"/>
</dbReference>
<comment type="subcellular location">
    <subcellularLocation>
        <location evidence="1">Cell membrane</location>
        <topology evidence="1">Multi-pass membrane protein</topology>
    </subcellularLocation>
</comment>
<dbReference type="InterPro" id="IPR040423">
    <property type="entry name" value="PEA_transferase"/>
</dbReference>
<gene>
    <name evidence="9" type="ORF">PZT46_21855</name>
</gene>
<evidence type="ECO:0000256" key="6">
    <source>
        <dbReference type="ARBA" id="ARBA00023136"/>
    </source>
</evidence>
<sequence length="472" mass="53736">MVVFVSLITFLTYFIYQKYGGLSTSMVMSTFGVGLSVSLGTVQTFGLKFLAGFLFLLFALSLLSIKIPKAGYSVKDRVILTVCLILILSKPVIDGISFWGAKFFINNLEYSPTFISQPYIDQYKIFFGPLVSSVSIIAENIVDDVKYKKIEHKEYPAYIKNKAAGSKNIIYVIGESSNPGRYGIYGYGKDTTPNLSQMDRDGKICVVNNVHSPAAQTRLAVPMLISFETPLQRGNLFKYKNLIEMAELQGYHTYWFDSQMQNNMWNKPFGYLAKYAEVLQTPEDNNTRFPINEGQDDKLLPAIKHYFKESQERNFYVIHLMGNHLPYSARRGDEDNPMVDDYDASIYNVDDTLQSIFTLADTYLKDYKLVYVSDHGEVVGQGHGFPSSDNEMYKIPLLMNDASWCAKAEQLRNNNHYFSSDLTKLLVLEMMGYSVSDQHLRDAVKNSDFVLNEKEDAIRFSELRDVPLPQHP</sequence>
<dbReference type="AlphaFoldDB" id="A0AAW9LUG5"/>
<proteinExistence type="predicted"/>
<evidence type="ECO:0000313" key="9">
    <source>
        <dbReference type="EMBL" id="MEA8801888.1"/>
    </source>
</evidence>
<protein>
    <submittedName>
        <fullName evidence="9">Phosphoethanolamine transferase</fullName>
    </submittedName>
</protein>
<dbReference type="Proteomes" id="UP001303386">
    <property type="component" value="Unassembled WGS sequence"/>
</dbReference>
<keyword evidence="4 7" id="KW-0812">Transmembrane</keyword>
<dbReference type="InterPro" id="IPR017850">
    <property type="entry name" value="Alkaline_phosphatase_core_sf"/>
</dbReference>
<dbReference type="SUPFAM" id="SSF53649">
    <property type="entry name" value="Alkaline phosphatase-like"/>
    <property type="match status" value="1"/>
</dbReference>
<dbReference type="PANTHER" id="PTHR30443">
    <property type="entry name" value="INNER MEMBRANE PROTEIN"/>
    <property type="match status" value="1"/>
</dbReference>
<feature type="transmembrane region" description="Helical" evidence="7">
    <location>
        <begin position="45"/>
        <end position="65"/>
    </location>
</feature>
<evidence type="ECO:0000256" key="3">
    <source>
        <dbReference type="ARBA" id="ARBA00022679"/>
    </source>
</evidence>
<dbReference type="GO" id="GO:0009244">
    <property type="term" value="P:lipopolysaccharide core region biosynthetic process"/>
    <property type="evidence" value="ECO:0007669"/>
    <property type="project" value="TreeGrafter"/>
</dbReference>
<comment type="caution">
    <text evidence="9">The sequence shown here is derived from an EMBL/GenBank/DDBJ whole genome shotgun (WGS) entry which is preliminary data.</text>
</comment>
<dbReference type="RefSeq" id="WP_230250188.1">
    <property type="nucleotide sequence ID" value="NZ_JAJKKF010000005.1"/>
</dbReference>